<proteinExistence type="inferred from homology"/>
<sequence>MDRRQALQTMAGAAGCALLPAMPAHAQSYPARPVRWLVPFPPGGTMDQVVRAVAQGMQGRFGQTLVIENKPGAGTVIAVDQVAKSAPDGYTLVTVANSFTINPSLYAKLPYDTEHGFTPVALLGATANILVGRPGLEPKTLPQLIAYARRHPGKLTYASFGTGTSAHLAGEMLKQMAGVDILHVPYKGGVPALTDILGGQVDLMINNLPDMLPYLANGKLRGYGVTSRTRSALAPDLPTIAEQGYPDFETNSWYGVLAPAGTPAAVVAYLNQAINGSLEASSTRTTLGGMGFDVAPGAPSQLGALIAKDLKLNAKLVRDANIKLD</sequence>
<dbReference type="InterPro" id="IPR005064">
    <property type="entry name" value="BUG"/>
</dbReference>
<dbReference type="Gene3D" id="3.40.190.10">
    <property type="entry name" value="Periplasmic binding protein-like II"/>
    <property type="match status" value="1"/>
</dbReference>
<dbReference type="Pfam" id="PF03401">
    <property type="entry name" value="TctC"/>
    <property type="match status" value="1"/>
</dbReference>
<organism evidence="3 4">
    <name type="scientific">Pigmentiphaga kullae</name>
    <dbReference type="NCBI Taxonomy" id="151784"/>
    <lineage>
        <taxon>Bacteria</taxon>
        <taxon>Pseudomonadati</taxon>
        <taxon>Pseudomonadota</taxon>
        <taxon>Betaproteobacteria</taxon>
        <taxon>Burkholderiales</taxon>
        <taxon>Alcaligenaceae</taxon>
        <taxon>Pigmentiphaga</taxon>
    </lineage>
</organism>
<dbReference type="Proteomes" id="UP000292445">
    <property type="component" value="Unassembled WGS sequence"/>
</dbReference>
<dbReference type="InterPro" id="IPR042100">
    <property type="entry name" value="Bug_dom1"/>
</dbReference>
<dbReference type="SUPFAM" id="SSF53850">
    <property type="entry name" value="Periplasmic binding protein-like II"/>
    <property type="match status" value="1"/>
</dbReference>
<accession>A0A4V2F482</accession>
<dbReference type="InterPro" id="IPR006311">
    <property type="entry name" value="TAT_signal"/>
</dbReference>
<comment type="similarity">
    <text evidence="1">Belongs to the UPF0065 (bug) family.</text>
</comment>
<dbReference type="PANTHER" id="PTHR42928">
    <property type="entry name" value="TRICARBOXYLATE-BINDING PROTEIN"/>
    <property type="match status" value="1"/>
</dbReference>
<feature type="signal peptide" evidence="2">
    <location>
        <begin position="1"/>
        <end position="26"/>
    </location>
</feature>
<keyword evidence="3" id="KW-0675">Receptor</keyword>
<keyword evidence="2" id="KW-0732">Signal</keyword>
<dbReference type="Gene3D" id="3.40.190.150">
    <property type="entry name" value="Bordetella uptake gene, domain 1"/>
    <property type="match status" value="1"/>
</dbReference>
<dbReference type="EMBL" id="SGXC01000001">
    <property type="protein sequence ID" value="RZS86697.1"/>
    <property type="molecule type" value="Genomic_DNA"/>
</dbReference>
<comment type="caution">
    <text evidence="3">The sequence shown here is derived from an EMBL/GenBank/DDBJ whole genome shotgun (WGS) entry which is preliminary data.</text>
</comment>
<evidence type="ECO:0000313" key="4">
    <source>
        <dbReference type="Proteomes" id="UP000292445"/>
    </source>
</evidence>
<gene>
    <name evidence="3" type="ORF">EV675_2745</name>
</gene>
<evidence type="ECO:0000256" key="2">
    <source>
        <dbReference type="SAM" id="SignalP"/>
    </source>
</evidence>
<reference evidence="3 4" key="1">
    <citation type="submission" date="2019-02" db="EMBL/GenBank/DDBJ databases">
        <title>Genomic Encyclopedia of Type Strains, Phase IV (KMG-IV): sequencing the most valuable type-strain genomes for metagenomic binning, comparative biology and taxonomic classification.</title>
        <authorList>
            <person name="Goeker M."/>
        </authorList>
    </citation>
    <scope>NUCLEOTIDE SEQUENCE [LARGE SCALE GENOMIC DNA]</scope>
    <source>
        <strain evidence="3 4">K24</strain>
    </source>
</reference>
<evidence type="ECO:0000256" key="1">
    <source>
        <dbReference type="ARBA" id="ARBA00006987"/>
    </source>
</evidence>
<name>A0A4V2F482_9BURK</name>
<dbReference type="PANTHER" id="PTHR42928:SF5">
    <property type="entry name" value="BLR1237 PROTEIN"/>
    <property type="match status" value="1"/>
</dbReference>
<keyword evidence="4" id="KW-1185">Reference proteome</keyword>
<dbReference type="PROSITE" id="PS51257">
    <property type="entry name" value="PROKAR_LIPOPROTEIN"/>
    <property type="match status" value="1"/>
</dbReference>
<protein>
    <submittedName>
        <fullName evidence="3">Tripartite-type tricarboxylate transporter receptor subunit TctC</fullName>
    </submittedName>
</protein>
<dbReference type="RefSeq" id="WP_165404589.1">
    <property type="nucleotide sequence ID" value="NZ_SGXC01000001.1"/>
</dbReference>
<dbReference type="AlphaFoldDB" id="A0A4V2F482"/>
<evidence type="ECO:0000313" key="3">
    <source>
        <dbReference type="EMBL" id="RZS86697.1"/>
    </source>
</evidence>
<feature type="chain" id="PRO_5020548366" evidence="2">
    <location>
        <begin position="27"/>
        <end position="325"/>
    </location>
</feature>
<dbReference type="PROSITE" id="PS51318">
    <property type="entry name" value="TAT"/>
    <property type="match status" value="1"/>
</dbReference>
<dbReference type="PIRSF" id="PIRSF017082">
    <property type="entry name" value="YflP"/>
    <property type="match status" value="1"/>
</dbReference>
<dbReference type="CDD" id="cd13578">
    <property type="entry name" value="PBP2_Bug27"/>
    <property type="match status" value="1"/>
</dbReference>